<feature type="domain" description="Death" evidence="1">
    <location>
        <begin position="1"/>
        <end position="56"/>
    </location>
</feature>
<comment type="caution">
    <text evidence="2">The sequence shown here is derived from an EMBL/GenBank/DDBJ whole genome shotgun (WGS) entry which is preliminary data.</text>
</comment>
<sequence>MSALSESDWQLFIDHLSSQIKGIEEAEPERAQAMRSLMHSYLEGWQRKKRRELSCN</sequence>
<dbReference type="InterPro" id="IPR000488">
    <property type="entry name" value="Death_dom"/>
</dbReference>
<dbReference type="RefSeq" id="WP_313976441.1">
    <property type="nucleotide sequence ID" value="NZ_JASJOS010000002.1"/>
</dbReference>
<dbReference type="Proteomes" id="UP001241110">
    <property type="component" value="Unassembled WGS sequence"/>
</dbReference>
<evidence type="ECO:0000313" key="2">
    <source>
        <dbReference type="EMBL" id="MDJ1479894.1"/>
    </source>
</evidence>
<organism evidence="2 3">
    <name type="scientific">Xanthocytophaga flava</name>
    <dbReference type="NCBI Taxonomy" id="3048013"/>
    <lineage>
        <taxon>Bacteria</taxon>
        <taxon>Pseudomonadati</taxon>
        <taxon>Bacteroidota</taxon>
        <taxon>Cytophagia</taxon>
        <taxon>Cytophagales</taxon>
        <taxon>Rhodocytophagaceae</taxon>
        <taxon>Xanthocytophaga</taxon>
    </lineage>
</organism>
<dbReference type="PROSITE" id="PS50017">
    <property type="entry name" value="DEATH_DOMAIN"/>
    <property type="match status" value="1"/>
</dbReference>
<reference evidence="2" key="1">
    <citation type="submission" date="2023-05" db="EMBL/GenBank/DDBJ databases">
        <authorList>
            <person name="Zhang X."/>
        </authorList>
    </citation>
    <scope>NUCLEOTIDE SEQUENCE</scope>
    <source>
        <strain evidence="2">YF14B1</strain>
    </source>
</reference>
<name>A0AAE3U4N4_9BACT</name>
<evidence type="ECO:0000259" key="1">
    <source>
        <dbReference type="PROSITE" id="PS50017"/>
    </source>
</evidence>
<gene>
    <name evidence="2" type="ORF">QNI16_05310</name>
</gene>
<proteinExistence type="predicted"/>
<dbReference type="EMBL" id="JASJOS010000002">
    <property type="protein sequence ID" value="MDJ1479894.1"/>
    <property type="molecule type" value="Genomic_DNA"/>
</dbReference>
<protein>
    <recommendedName>
        <fullName evidence="1">Death domain-containing protein</fullName>
    </recommendedName>
</protein>
<dbReference type="GO" id="GO:0007165">
    <property type="term" value="P:signal transduction"/>
    <property type="evidence" value="ECO:0007669"/>
    <property type="project" value="InterPro"/>
</dbReference>
<dbReference type="AlphaFoldDB" id="A0AAE3U4N4"/>
<accession>A0AAE3U4N4</accession>
<evidence type="ECO:0000313" key="3">
    <source>
        <dbReference type="Proteomes" id="UP001241110"/>
    </source>
</evidence>